<dbReference type="AlphaFoldDB" id="A0A5Q0H1I9"/>
<dbReference type="KEGG" id="ssyi:EKG83_20825"/>
<protein>
    <submittedName>
        <fullName evidence="1">Uncharacterized protein</fullName>
    </submittedName>
</protein>
<proteinExistence type="predicted"/>
<evidence type="ECO:0000313" key="2">
    <source>
        <dbReference type="Proteomes" id="UP000325787"/>
    </source>
</evidence>
<dbReference type="OrthoDB" id="4568424at2"/>
<name>A0A5Q0H1I9_SACSY</name>
<dbReference type="EMBL" id="CP034550">
    <property type="protein sequence ID" value="QFZ19552.1"/>
    <property type="molecule type" value="Genomic_DNA"/>
</dbReference>
<organism evidence="1 2">
    <name type="scientific">Saccharothrix syringae</name>
    <name type="common">Nocardiopsis syringae</name>
    <dbReference type="NCBI Taxonomy" id="103733"/>
    <lineage>
        <taxon>Bacteria</taxon>
        <taxon>Bacillati</taxon>
        <taxon>Actinomycetota</taxon>
        <taxon>Actinomycetes</taxon>
        <taxon>Pseudonocardiales</taxon>
        <taxon>Pseudonocardiaceae</taxon>
        <taxon>Saccharothrix</taxon>
    </lineage>
</organism>
<keyword evidence="2" id="KW-1185">Reference proteome</keyword>
<reference evidence="2" key="1">
    <citation type="journal article" date="2021" name="Curr. Microbiol.">
        <title>Complete genome of nocamycin-producing strain Saccharothrix syringae NRRL B-16468 reveals the biosynthetic potential for secondary metabolites.</title>
        <authorList>
            <person name="Mo X."/>
            <person name="Yang S."/>
        </authorList>
    </citation>
    <scope>NUCLEOTIDE SEQUENCE [LARGE SCALE GENOMIC DNA]</scope>
    <source>
        <strain evidence="2">ATCC 51364 / DSM 43886 / JCM 6844 / KCTC 9398 / NBRC 14523 / NRRL B-16468 / INA 2240</strain>
    </source>
</reference>
<gene>
    <name evidence="1" type="ORF">EKG83_20825</name>
</gene>
<dbReference type="RefSeq" id="WP_033431824.1">
    <property type="nucleotide sequence ID" value="NZ_CP034550.1"/>
</dbReference>
<sequence>MCVSSDLAEFAGTVLYAGRCHHRVHGRIEVLGYQNRAVNLADGPNSMVLHVPASGVTRGNFLSAGRDGRVLTRMLEAVRPVAAAAGGAAAMDWTGGEVEVFEHDIYTVVLASDPTRIPRALEEVPPHKRPRLRPELFEFYADVFPGHTIVLCCFDNAELRQAKPLLLWYRPTDLDRLVLPALDSHTGDVPDLDAWVHPDHWLLFGTDEAGPDWGYPVDHGSTMRHELREFLPDRVVGAEFSYGRVPNGDFALSRDDLLRGDLSKVERVRPVSSPGPAS</sequence>
<accession>A0A5Q0H1I9</accession>
<dbReference type="Proteomes" id="UP000325787">
    <property type="component" value="Chromosome"/>
</dbReference>
<evidence type="ECO:0000313" key="1">
    <source>
        <dbReference type="EMBL" id="QFZ19552.1"/>
    </source>
</evidence>